<gene>
    <name evidence="2" type="primary">ORF167993</name>
</gene>
<reference evidence="2" key="1">
    <citation type="submission" date="2014-12" db="EMBL/GenBank/DDBJ databases">
        <title>Insight into the proteome of Arion vulgaris.</title>
        <authorList>
            <person name="Aradska J."/>
            <person name="Bulat T."/>
            <person name="Smidak R."/>
            <person name="Sarate P."/>
            <person name="Gangsoo J."/>
            <person name="Sialana F."/>
            <person name="Bilban M."/>
            <person name="Lubec G."/>
        </authorList>
    </citation>
    <scope>NUCLEOTIDE SEQUENCE</scope>
    <source>
        <tissue evidence="2">Skin</tissue>
    </source>
</reference>
<organism evidence="2">
    <name type="scientific">Arion vulgaris</name>
    <dbReference type="NCBI Taxonomy" id="1028688"/>
    <lineage>
        <taxon>Eukaryota</taxon>
        <taxon>Metazoa</taxon>
        <taxon>Spiralia</taxon>
        <taxon>Lophotrochozoa</taxon>
        <taxon>Mollusca</taxon>
        <taxon>Gastropoda</taxon>
        <taxon>Heterobranchia</taxon>
        <taxon>Euthyneura</taxon>
        <taxon>Panpulmonata</taxon>
        <taxon>Eupulmonata</taxon>
        <taxon>Stylommatophora</taxon>
        <taxon>Helicina</taxon>
        <taxon>Arionoidea</taxon>
        <taxon>Arionidae</taxon>
        <taxon>Arion</taxon>
    </lineage>
</organism>
<dbReference type="AlphaFoldDB" id="A0A0B7BA85"/>
<name>A0A0B7BA85_9EUPU</name>
<evidence type="ECO:0000313" key="2">
    <source>
        <dbReference type="EMBL" id="CEK88940.1"/>
    </source>
</evidence>
<feature type="region of interest" description="Disordered" evidence="1">
    <location>
        <begin position="1"/>
        <end position="24"/>
    </location>
</feature>
<dbReference type="EMBL" id="HACG01042075">
    <property type="protein sequence ID" value="CEK88940.1"/>
    <property type="molecule type" value="Transcribed_RNA"/>
</dbReference>
<accession>A0A0B7BA85</accession>
<feature type="non-terminal residue" evidence="2">
    <location>
        <position position="1"/>
    </location>
</feature>
<protein>
    <submittedName>
        <fullName evidence="2">Uncharacterized protein</fullName>
    </submittedName>
</protein>
<evidence type="ECO:0000256" key="1">
    <source>
        <dbReference type="SAM" id="MobiDB-lite"/>
    </source>
</evidence>
<proteinExistence type="predicted"/>
<sequence>GYDVHGTESKSSSAFGSVKKHQKTKQINSSEYKIIFSYHVMYSDTIINTYHSQLSLEHFTASYVNCFPIHFCQIILDLLSPSALLR</sequence>